<gene>
    <name evidence="2" type="ORF">SEVIR_7G208800v2</name>
</gene>
<dbReference type="Gramene" id="TKW05940">
    <property type="protein sequence ID" value="TKW05940"/>
    <property type="gene ID" value="SEVIR_7G208800v2"/>
</dbReference>
<accession>A0A4U6TSX6</accession>
<sequence>MAAVVSPGGQAAKMAGSTGQATTASGSPAGRAITSAGSTLGRALGLMNNGNLVESFVPIRRHGRRTSDRQLAPRRLPILNQRIYTGKWRVVWLMEGRTV</sequence>
<protein>
    <submittedName>
        <fullName evidence="2">Uncharacterized protein</fullName>
    </submittedName>
</protein>
<dbReference type="EMBL" id="CM016558">
    <property type="protein sequence ID" value="TKW05940.1"/>
    <property type="molecule type" value="Genomic_DNA"/>
</dbReference>
<feature type="region of interest" description="Disordered" evidence="1">
    <location>
        <begin position="1"/>
        <end position="34"/>
    </location>
</feature>
<evidence type="ECO:0000256" key="1">
    <source>
        <dbReference type="SAM" id="MobiDB-lite"/>
    </source>
</evidence>
<proteinExistence type="predicted"/>
<keyword evidence="3" id="KW-1185">Reference proteome</keyword>
<evidence type="ECO:0000313" key="3">
    <source>
        <dbReference type="Proteomes" id="UP000298652"/>
    </source>
</evidence>
<feature type="compositionally biased region" description="Polar residues" evidence="1">
    <location>
        <begin position="17"/>
        <end position="26"/>
    </location>
</feature>
<name>A0A4U6TSX6_SETVI</name>
<dbReference type="Proteomes" id="UP000298652">
    <property type="component" value="Chromosome 7"/>
</dbReference>
<evidence type="ECO:0000313" key="2">
    <source>
        <dbReference type="EMBL" id="TKW05940.1"/>
    </source>
</evidence>
<reference evidence="2" key="1">
    <citation type="submission" date="2019-03" db="EMBL/GenBank/DDBJ databases">
        <title>WGS assembly of Setaria viridis.</title>
        <authorList>
            <person name="Huang P."/>
            <person name="Jenkins J."/>
            <person name="Grimwood J."/>
            <person name="Barry K."/>
            <person name="Healey A."/>
            <person name="Mamidi S."/>
            <person name="Sreedasyam A."/>
            <person name="Shu S."/>
            <person name="Feldman M."/>
            <person name="Wu J."/>
            <person name="Yu Y."/>
            <person name="Chen C."/>
            <person name="Johnson J."/>
            <person name="Rokhsar D."/>
            <person name="Baxter I."/>
            <person name="Schmutz J."/>
            <person name="Brutnell T."/>
            <person name="Kellogg E."/>
        </authorList>
    </citation>
    <scope>NUCLEOTIDE SEQUENCE [LARGE SCALE GENOMIC DNA]</scope>
</reference>
<organism evidence="2 3">
    <name type="scientific">Setaria viridis</name>
    <name type="common">Green bristlegrass</name>
    <name type="synonym">Setaria italica subsp. viridis</name>
    <dbReference type="NCBI Taxonomy" id="4556"/>
    <lineage>
        <taxon>Eukaryota</taxon>
        <taxon>Viridiplantae</taxon>
        <taxon>Streptophyta</taxon>
        <taxon>Embryophyta</taxon>
        <taxon>Tracheophyta</taxon>
        <taxon>Spermatophyta</taxon>
        <taxon>Magnoliopsida</taxon>
        <taxon>Liliopsida</taxon>
        <taxon>Poales</taxon>
        <taxon>Poaceae</taxon>
        <taxon>PACMAD clade</taxon>
        <taxon>Panicoideae</taxon>
        <taxon>Panicodae</taxon>
        <taxon>Paniceae</taxon>
        <taxon>Cenchrinae</taxon>
        <taxon>Setaria</taxon>
    </lineage>
</organism>
<dbReference type="AlphaFoldDB" id="A0A4U6TSX6"/>